<protein>
    <recommendedName>
        <fullName evidence="1">NYN domain-containing protein</fullName>
    </recommendedName>
</protein>
<dbReference type="Gene3D" id="3.40.50.1010">
    <property type="entry name" value="5'-nuclease"/>
    <property type="match status" value="1"/>
</dbReference>
<accession>A0A2H0KAK8</accession>
<organism evidence="2 3">
    <name type="scientific">Candidatus Taylorbacteria bacterium CG11_big_fil_rev_8_21_14_0_20_46_11</name>
    <dbReference type="NCBI Taxonomy" id="1975025"/>
    <lineage>
        <taxon>Bacteria</taxon>
        <taxon>Candidatus Tayloriibacteriota</taxon>
    </lineage>
</organism>
<evidence type="ECO:0000259" key="1">
    <source>
        <dbReference type="Pfam" id="PF01936"/>
    </source>
</evidence>
<proteinExistence type="predicted"/>
<gene>
    <name evidence="2" type="ORF">COV91_04885</name>
</gene>
<dbReference type="InterPro" id="IPR021139">
    <property type="entry name" value="NYN"/>
</dbReference>
<sequence>MVCMLKCLHVAHNEQVQNLAFIDGQNLYMSTAKREIYPWEIDLARFRVYLSQKYHIDRAYYHLGYVNEEHQDLYEQIQKAGFILAFKPHSSVMAGLKKGNVDSDIIFSIMKRLYKRESFGKVVLVSGDGDYKMLVDFLIEESRFEKILFPNSKRASSLYKKIGAPYFAGLDDSDTRRKIEMKKAP</sequence>
<comment type="caution">
    <text evidence="2">The sequence shown here is derived from an EMBL/GenBank/DDBJ whole genome shotgun (WGS) entry which is preliminary data.</text>
</comment>
<evidence type="ECO:0000313" key="2">
    <source>
        <dbReference type="EMBL" id="PIQ68276.1"/>
    </source>
</evidence>
<dbReference type="Proteomes" id="UP000229342">
    <property type="component" value="Unassembled WGS sequence"/>
</dbReference>
<dbReference type="PANTHER" id="PTHR35458">
    <property type="entry name" value="SLR0755 PROTEIN"/>
    <property type="match status" value="1"/>
</dbReference>
<dbReference type="EMBL" id="PCVG01000064">
    <property type="protein sequence ID" value="PIQ68276.1"/>
    <property type="molecule type" value="Genomic_DNA"/>
</dbReference>
<dbReference type="GO" id="GO:0004540">
    <property type="term" value="F:RNA nuclease activity"/>
    <property type="evidence" value="ECO:0007669"/>
    <property type="project" value="InterPro"/>
</dbReference>
<feature type="domain" description="NYN" evidence="1">
    <location>
        <begin position="21"/>
        <end position="158"/>
    </location>
</feature>
<dbReference type="PANTHER" id="PTHR35458:SF2">
    <property type="entry name" value="SLR0755 PROTEIN"/>
    <property type="match status" value="1"/>
</dbReference>
<reference evidence="2 3" key="1">
    <citation type="submission" date="2017-09" db="EMBL/GenBank/DDBJ databases">
        <title>Depth-based differentiation of microbial function through sediment-hosted aquifers and enrichment of novel symbionts in the deep terrestrial subsurface.</title>
        <authorList>
            <person name="Probst A.J."/>
            <person name="Ladd B."/>
            <person name="Jarett J.K."/>
            <person name="Geller-Mcgrath D.E."/>
            <person name="Sieber C.M."/>
            <person name="Emerson J.B."/>
            <person name="Anantharaman K."/>
            <person name="Thomas B.C."/>
            <person name="Malmstrom R."/>
            <person name="Stieglmeier M."/>
            <person name="Klingl A."/>
            <person name="Woyke T."/>
            <person name="Ryan C.M."/>
            <person name="Banfield J.F."/>
        </authorList>
    </citation>
    <scope>NUCLEOTIDE SEQUENCE [LARGE SCALE GENOMIC DNA]</scope>
    <source>
        <strain evidence="2">CG11_big_fil_rev_8_21_14_0_20_46_11</strain>
    </source>
</reference>
<name>A0A2H0KAK8_9BACT</name>
<dbReference type="Pfam" id="PF01936">
    <property type="entry name" value="NYN"/>
    <property type="match status" value="1"/>
</dbReference>
<dbReference type="InterPro" id="IPR047140">
    <property type="entry name" value="LabA"/>
</dbReference>
<evidence type="ECO:0000313" key="3">
    <source>
        <dbReference type="Proteomes" id="UP000229342"/>
    </source>
</evidence>
<dbReference type="AlphaFoldDB" id="A0A2H0KAK8"/>